<name>A0A7I8VD88_9ANNE</name>
<dbReference type="SMART" id="SM00998">
    <property type="entry name" value="ADSL_C"/>
    <property type="match status" value="1"/>
</dbReference>
<dbReference type="InterPro" id="IPR004769">
    <property type="entry name" value="Pur_lyase"/>
</dbReference>
<dbReference type="InterPro" id="IPR020557">
    <property type="entry name" value="Fumarate_lyase_CS"/>
</dbReference>
<comment type="pathway">
    <text evidence="2 12">Purine metabolism; IMP biosynthesis via de novo pathway; 5-amino-1-(5-phospho-D-ribosyl)imidazole-4-carboxamide from 5-amino-1-(5-phospho-D-ribosyl)imidazole-4-carboxylate: step 2/2.</text>
</comment>
<dbReference type="InterPro" id="IPR019468">
    <property type="entry name" value="AdenyloSucc_lyase_C"/>
</dbReference>
<dbReference type="UniPathway" id="UPA00074">
    <property type="reaction ID" value="UER00132"/>
</dbReference>
<protein>
    <recommendedName>
        <fullName evidence="7 12">Adenylosuccinate lyase</fullName>
        <shortName evidence="12">ASL</shortName>
        <ecNumber evidence="6 12">4.3.2.2</ecNumber>
    </recommendedName>
    <alternativeName>
        <fullName evidence="10 12">Adenylosuccinase</fullName>
    </alternativeName>
</protein>
<dbReference type="Gene3D" id="1.10.40.30">
    <property type="entry name" value="Fumarase/aspartase (C-terminal domain)"/>
    <property type="match status" value="1"/>
</dbReference>
<gene>
    <name evidence="14" type="ORF">DGYR_LOCUS2587</name>
</gene>
<dbReference type="SUPFAM" id="SSF48557">
    <property type="entry name" value="L-aspartase-like"/>
    <property type="match status" value="1"/>
</dbReference>
<evidence type="ECO:0000256" key="9">
    <source>
        <dbReference type="ARBA" id="ARBA00023239"/>
    </source>
</evidence>
<evidence type="ECO:0000256" key="10">
    <source>
        <dbReference type="ARBA" id="ARBA00030717"/>
    </source>
</evidence>
<dbReference type="InterPro" id="IPR022761">
    <property type="entry name" value="Fumarate_lyase_N"/>
</dbReference>
<dbReference type="FunFam" id="1.10.40.30:FF:000005">
    <property type="entry name" value="Adenylosuccinate lyase"/>
    <property type="match status" value="1"/>
</dbReference>
<comment type="pathway">
    <text evidence="3 12">Purine metabolism; AMP biosynthesis via de novo pathway; AMP from IMP: step 2/2.</text>
</comment>
<evidence type="ECO:0000313" key="14">
    <source>
        <dbReference type="EMBL" id="CAD5113630.1"/>
    </source>
</evidence>
<evidence type="ECO:0000259" key="13">
    <source>
        <dbReference type="SMART" id="SM00998"/>
    </source>
</evidence>
<feature type="domain" description="Adenylosuccinate lyase C-terminal" evidence="13">
    <location>
        <begin position="390"/>
        <end position="474"/>
    </location>
</feature>
<dbReference type="CDD" id="cd03302">
    <property type="entry name" value="Adenylsuccinate_lyase_2"/>
    <property type="match status" value="1"/>
</dbReference>
<comment type="similarity">
    <text evidence="4 12">Belongs to the lyase 1 family. Adenylosuccinate lyase subfamily.</text>
</comment>
<dbReference type="GO" id="GO:0005829">
    <property type="term" value="C:cytosol"/>
    <property type="evidence" value="ECO:0007669"/>
    <property type="project" value="TreeGrafter"/>
</dbReference>
<dbReference type="GO" id="GO:0070626">
    <property type="term" value="F:(S)-2-(5-amino-1-(5-phospho-D-ribosyl)imidazole-4-carboxamido) succinate lyase (fumarate-forming) activity"/>
    <property type="evidence" value="ECO:0007669"/>
    <property type="project" value="TreeGrafter"/>
</dbReference>
<dbReference type="GO" id="GO:0006189">
    <property type="term" value="P:'de novo' IMP biosynthetic process"/>
    <property type="evidence" value="ECO:0007669"/>
    <property type="project" value="UniProtKB-UniPathway"/>
</dbReference>
<comment type="catalytic activity">
    <reaction evidence="1 12">
        <text>(2S)-2-[5-amino-1-(5-phospho-beta-D-ribosyl)imidazole-4-carboxamido]succinate = 5-amino-1-(5-phospho-beta-D-ribosyl)imidazole-4-carboxamide + fumarate</text>
        <dbReference type="Rhea" id="RHEA:23920"/>
        <dbReference type="ChEBI" id="CHEBI:29806"/>
        <dbReference type="ChEBI" id="CHEBI:58443"/>
        <dbReference type="ChEBI" id="CHEBI:58475"/>
        <dbReference type="EC" id="4.3.2.2"/>
    </reaction>
</comment>
<evidence type="ECO:0000256" key="6">
    <source>
        <dbReference type="ARBA" id="ARBA00012339"/>
    </source>
</evidence>
<dbReference type="PRINTS" id="PR00149">
    <property type="entry name" value="FUMRATELYASE"/>
</dbReference>
<dbReference type="UniPathway" id="UPA00075">
    <property type="reaction ID" value="UER00336"/>
</dbReference>
<keyword evidence="8 12" id="KW-0658">Purine biosynthesis</keyword>
<evidence type="ECO:0000313" key="15">
    <source>
        <dbReference type="Proteomes" id="UP000549394"/>
    </source>
</evidence>
<evidence type="ECO:0000256" key="2">
    <source>
        <dbReference type="ARBA" id="ARBA00004706"/>
    </source>
</evidence>
<dbReference type="Proteomes" id="UP000549394">
    <property type="component" value="Unassembled WGS sequence"/>
</dbReference>
<proteinExistence type="inferred from homology"/>
<evidence type="ECO:0000256" key="3">
    <source>
        <dbReference type="ARBA" id="ARBA00004734"/>
    </source>
</evidence>
<dbReference type="AlphaFoldDB" id="A0A7I8VD88"/>
<evidence type="ECO:0000256" key="8">
    <source>
        <dbReference type="ARBA" id="ARBA00022755"/>
    </source>
</evidence>
<dbReference type="PROSITE" id="PS00163">
    <property type="entry name" value="FUMARATE_LYASES"/>
    <property type="match status" value="1"/>
</dbReference>
<dbReference type="EC" id="4.3.2.2" evidence="6 12"/>
<evidence type="ECO:0000256" key="4">
    <source>
        <dbReference type="ARBA" id="ARBA00008273"/>
    </source>
</evidence>
<organism evidence="14 15">
    <name type="scientific">Dimorphilus gyrociliatus</name>
    <dbReference type="NCBI Taxonomy" id="2664684"/>
    <lineage>
        <taxon>Eukaryota</taxon>
        <taxon>Metazoa</taxon>
        <taxon>Spiralia</taxon>
        <taxon>Lophotrochozoa</taxon>
        <taxon>Annelida</taxon>
        <taxon>Polychaeta</taxon>
        <taxon>Polychaeta incertae sedis</taxon>
        <taxon>Dinophilidae</taxon>
        <taxon>Dimorphilus</taxon>
    </lineage>
</organism>
<evidence type="ECO:0000256" key="11">
    <source>
        <dbReference type="ARBA" id="ARBA00047513"/>
    </source>
</evidence>
<dbReference type="OrthoDB" id="406045at2759"/>
<dbReference type="PANTHER" id="PTHR43172">
    <property type="entry name" value="ADENYLOSUCCINATE LYASE"/>
    <property type="match status" value="1"/>
</dbReference>
<dbReference type="Pfam" id="PF10397">
    <property type="entry name" value="ADSL_C"/>
    <property type="match status" value="1"/>
</dbReference>
<comment type="caution">
    <text evidence="14">The sequence shown here is derived from an EMBL/GenBank/DDBJ whole genome shotgun (WGS) entry which is preliminary data.</text>
</comment>
<reference evidence="14 15" key="1">
    <citation type="submission" date="2020-08" db="EMBL/GenBank/DDBJ databases">
        <authorList>
            <person name="Hejnol A."/>
        </authorList>
    </citation>
    <scope>NUCLEOTIDE SEQUENCE [LARGE SCALE GENOMIC DNA]</scope>
</reference>
<evidence type="ECO:0000256" key="7">
    <source>
        <dbReference type="ARBA" id="ARBA00017058"/>
    </source>
</evidence>
<evidence type="ECO:0000256" key="5">
    <source>
        <dbReference type="ARBA" id="ARBA00011668"/>
    </source>
</evidence>
<evidence type="ECO:0000256" key="12">
    <source>
        <dbReference type="RuleBase" id="RU361172"/>
    </source>
</evidence>
<dbReference type="Gene3D" id="1.10.275.60">
    <property type="match status" value="1"/>
</dbReference>
<dbReference type="GO" id="GO:0044208">
    <property type="term" value="P:'de novo' AMP biosynthetic process"/>
    <property type="evidence" value="ECO:0007669"/>
    <property type="project" value="UniProtKB-UniPathway"/>
</dbReference>
<dbReference type="InterPro" id="IPR008948">
    <property type="entry name" value="L-Aspartase-like"/>
</dbReference>
<dbReference type="NCBIfam" id="TIGR00928">
    <property type="entry name" value="purB"/>
    <property type="match status" value="1"/>
</dbReference>
<dbReference type="GO" id="GO:0004018">
    <property type="term" value="F:N6-(1,2-dicarboxyethyl)AMP AMP-lyase (fumarate-forming) activity"/>
    <property type="evidence" value="ECO:0007669"/>
    <property type="project" value="InterPro"/>
</dbReference>
<comment type="catalytic activity">
    <reaction evidence="11 12">
        <text>N(6)-(1,2-dicarboxyethyl)-AMP = fumarate + AMP</text>
        <dbReference type="Rhea" id="RHEA:16853"/>
        <dbReference type="ChEBI" id="CHEBI:29806"/>
        <dbReference type="ChEBI" id="CHEBI:57567"/>
        <dbReference type="ChEBI" id="CHEBI:456215"/>
        <dbReference type="EC" id="4.3.2.2"/>
    </reaction>
</comment>
<dbReference type="Pfam" id="PF00206">
    <property type="entry name" value="Lyase_1"/>
    <property type="match status" value="1"/>
</dbReference>
<dbReference type="InterPro" id="IPR000362">
    <property type="entry name" value="Fumarate_lyase_fam"/>
</dbReference>
<dbReference type="Gene3D" id="1.20.200.10">
    <property type="entry name" value="Fumarase/aspartase (Central domain)"/>
    <property type="match status" value="1"/>
</dbReference>
<dbReference type="PANTHER" id="PTHR43172:SF1">
    <property type="entry name" value="ADENYLOSUCCINATE LYASE"/>
    <property type="match status" value="1"/>
</dbReference>
<comment type="subunit">
    <text evidence="5">Homotetramer. Residues from neighboring subunits contribute catalytic and substrate-binding residues to each active site.</text>
</comment>
<sequence>MELTEEELAKYETYRKYRSPLTARYASREMSENFGELKKFITWRRLWLWLAEAEKEVGLKINVDGKMRGITDDEIQELKDNLKNIDFEMAKSEERKRKHDVMAHVHTYAAACPKAGAIIHLGATSAYVGDNTDLILMRDGINILLPKLARCIDRLKNTAIKYKDQPTLGLTHLQPAQLTTVGKRCCLWLQDFLMDLRNFQRVRDDIKFRGVKGTTGTQASFLELFDGDHDKVDNIDEIVTKKAGMKSAFIICGQTYTRKVDVDCVNALASFGSSVHKMCTDIRILANMKEMEEPFDKDQIGSSAMAYKRNPMRSERCCSLARHLCSLVQDTMHTHSVQWMERSLDDSANRRLSLPEAFLISDILLEIIQNISEGLVVYPKRIMQRISEELPFMATENIIMAMVKKQQDRQECHEEIRKLSQEAAYVVKVEGGRNDLIERIKASSYFKPIHDELDSLLDPATFIGRAPEQVVKFIESEVDPALKQYQNDLEGKSEFSV</sequence>
<dbReference type="EMBL" id="CAJFCJ010000004">
    <property type="protein sequence ID" value="CAD5113630.1"/>
    <property type="molecule type" value="Genomic_DNA"/>
</dbReference>
<evidence type="ECO:0000256" key="1">
    <source>
        <dbReference type="ARBA" id="ARBA00000598"/>
    </source>
</evidence>
<keyword evidence="9 12" id="KW-0456">Lyase</keyword>
<accession>A0A7I8VD88</accession>
<keyword evidence="15" id="KW-1185">Reference proteome</keyword>